<evidence type="ECO:0008006" key="3">
    <source>
        <dbReference type="Google" id="ProtNLM"/>
    </source>
</evidence>
<sequence length="662" mass="73621">MSLTSSSCYDVVATPPPLPLGSTSLINNSSSLLSSYGILFTLANPSTPSSSNASDETIVLSSLGFYVDTNTLSSYFSASTQNNGDSQENTTAPTVSYQVYALDGYYADPSRRRVDSSTSHENAFNGGGLPVDSEWDYRGDFSAWTLLSEGVFGMEDLIAPTETDFASIVNVSYFQIPFEEFRATRIPHIDNFNNDNERDGVSDDRVMSFYLTLQEVGALIQFSLENWESLNDPQLLLYCGTVFLHDNTFERFSPLPDFDCDNETKYAPDSLILQIGEGVVSYPFYTIPYFYTPRKFFGRIYLQADDKCPSTSPTLLKAPTNIPPSNISSSPFQSLSPSSAVMASSSSYIDANHHGCHRYISTDEKYNTFINQTSASYGIIFPVQSKDEDHDGVWITSLAFYVDFNQVLAVDGDDGIDDTTINYQVYTLVNEGFYADPHRNRLDGAPKDYDYRGNFSYWKIAASGTISKSFLTFFGENDDNVESYLFQIPWDRFEPTYVSSNGGIQSFYLTLDSASLVYKNAETRKIGKVQKDDDYKMDYVSQHPPTLLIGEGVIGYPFNTIPFLYTVKQFIGKVYYKYECPSQSPSMFPSASPTMSVRPTIVSSDNPSMAPTAKLPEVPSSFPSVSIKPYLTEDVTSSVSVNRRISVFHVVMCVALLSITSI</sequence>
<evidence type="ECO:0000313" key="1">
    <source>
        <dbReference type="EMBL" id="KAL3790574.1"/>
    </source>
</evidence>
<protein>
    <recommendedName>
        <fullName evidence="3">Peptidase A1 domain-containing protein</fullName>
    </recommendedName>
</protein>
<dbReference type="AlphaFoldDB" id="A0ABD3PSM3"/>
<dbReference type="EMBL" id="JABMIG020000125">
    <property type="protein sequence ID" value="KAL3790574.1"/>
    <property type="molecule type" value="Genomic_DNA"/>
</dbReference>
<dbReference type="PANTHER" id="PTHR33683">
    <property type="entry name" value="1, PUTATIVE-RELATED"/>
    <property type="match status" value="1"/>
</dbReference>
<proteinExistence type="predicted"/>
<name>A0ABD3PSM3_9STRA</name>
<keyword evidence="2" id="KW-1185">Reference proteome</keyword>
<evidence type="ECO:0000313" key="2">
    <source>
        <dbReference type="Proteomes" id="UP001516023"/>
    </source>
</evidence>
<comment type="caution">
    <text evidence="1">The sequence shown here is derived from an EMBL/GenBank/DDBJ whole genome shotgun (WGS) entry which is preliminary data.</text>
</comment>
<accession>A0ABD3PSM3</accession>
<reference evidence="1 2" key="1">
    <citation type="journal article" date="2020" name="G3 (Bethesda)">
        <title>Improved Reference Genome for Cyclotella cryptica CCMP332, a Model for Cell Wall Morphogenesis, Salinity Adaptation, and Lipid Production in Diatoms (Bacillariophyta).</title>
        <authorList>
            <person name="Roberts W.R."/>
            <person name="Downey K.M."/>
            <person name="Ruck E.C."/>
            <person name="Traller J.C."/>
            <person name="Alverson A.J."/>
        </authorList>
    </citation>
    <scope>NUCLEOTIDE SEQUENCE [LARGE SCALE GENOMIC DNA]</scope>
    <source>
        <strain evidence="1 2">CCMP332</strain>
    </source>
</reference>
<dbReference type="Proteomes" id="UP001516023">
    <property type="component" value="Unassembled WGS sequence"/>
</dbReference>
<gene>
    <name evidence="1" type="ORF">HJC23_008780</name>
</gene>
<dbReference type="PANTHER" id="PTHR33683:SF46">
    <property type="entry name" value="SUSHI DOMAIN-CONTAINING PROTEIN"/>
    <property type="match status" value="1"/>
</dbReference>
<organism evidence="1 2">
    <name type="scientific">Cyclotella cryptica</name>
    <dbReference type="NCBI Taxonomy" id="29204"/>
    <lineage>
        <taxon>Eukaryota</taxon>
        <taxon>Sar</taxon>
        <taxon>Stramenopiles</taxon>
        <taxon>Ochrophyta</taxon>
        <taxon>Bacillariophyta</taxon>
        <taxon>Coscinodiscophyceae</taxon>
        <taxon>Thalassiosirophycidae</taxon>
        <taxon>Stephanodiscales</taxon>
        <taxon>Stephanodiscaceae</taxon>
        <taxon>Cyclotella</taxon>
    </lineage>
</organism>